<dbReference type="Pfam" id="PF12840">
    <property type="entry name" value="HTH_20"/>
    <property type="match status" value="1"/>
</dbReference>
<proteinExistence type="predicted"/>
<dbReference type="Proteomes" id="UP000319829">
    <property type="component" value="Unassembled WGS sequence"/>
</dbReference>
<dbReference type="InterPro" id="IPR036388">
    <property type="entry name" value="WH-like_DNA-bd_sf"/>
</dbReference>
<feature type="domain" description="HTH arsR-type" evidence="1">
    <location>
        <begin position="5"/>
        <end position="100"/>
    </location>
</feature>
<dbReference type="EMBL" id="VBOU01000061">
    <property type="protein sequence ID" value="TMQ54626.1"/>
    <property type="molecule type" value="Genomic_DNA"/>
</dbReference>
<dbReference type="AlphaFoldDB" id="A0A538STC1"/>
<dbReference type="PANTHER" id="PTHR38600">
    <property type="entry name" value="TRANSCRIPTIONAL REGULATORY PROTEIN"/>
    <property type="match status" value="1"/>
</dbReference>
<organism evidence="2 5">
    <name type="scientific">Eiseniibacteriota bacterium</name>
    <dbReference type="NCBI Taxonomy" id="2212470"/>
    <lineage>
        <taxon>Bacteria</taxon>
        <taxon>Candidatus Eiseniibacteriota</taxon>
    </lineage>
</organism>
<dbReference type="SMART" id="SM00418">
    <property type="entry name" value="HTH_ARSR"/>
    <property type="match status" value="1"/>
</dbReference>
<dbReference type="InterPro" id="IPR001845">
    <property type="entry name" value="HTH_ArsR_DNA-bd_dom"/>
</dbReference>
<dbReference type="PRINTS" id="PR00778">
    <property type="entry name" value="HTHARSR"/>
</dbReference>
<comment type="caution">
    <text evidence="2">The sequence shown here is derived from an EMBL/GenBank/DDBJ whole genome shotgun (WGS) entry which is preliminary data.</text>
</comment>
<accession>A0A538STC1</accession>
<dbReference type="InterPro" id="IPR036390">
    <property type="entry name" value="WH_DNA-bd_sf"/>
</dbReference>
<reference evidence="4 5" key="1">
    <citation type="journal article" date="2019" name="Nat. Microbiol.">
        <title>Mediterranean grassland soil C-N compound turnover is dependent on rainfall and depth, and is mediated by genomically divergent microorganisms.</title>
        <authorList>
            <person name="Diamond S."/>
            <person name="Andeer P.F."/>
            <person name="Li Z."/>
            <person name="Crits-Christoph A."/>
            <person name="Burstein D."/>
            <person name="Anantharaman K."/>
            <person name="Lane K.R."/>
            <person name="Thomas B.C."/>
            <person name="Pan C."/>
            <person name="Northen T.R."/>
            <person name="Banfield J.F."/>
        </authorList>
    </citation>
    <scope>NUCLEOTIDE SEQUENCE [LARGE SCALE GENOMIC DNA]</scope>
    <source>
        <strain evidence="2">WS_4</strain>
        <strain evidence="3">WS_7</strain>
    </source>
</reference>
<dbReference type="EMBL" id="VBOX01000087">
    <property type="protein sequence ID" value="TMQ61982.1"/>
    <property type="molecule type" value="Genomic_DNA"/>
</dbReference>
<dbReference type="Proteomes" id="UP000317366">
    <property type="component" value="Unassembled WGS sequence"/>
</dbReference>
<dbReference type="PROSITE" id="PS50987">
    <property type="entry name" value="HTH_ARSR_2"/>
    <property type="match status" value="1"/>
</dbReference>
<sequence length="115" mass="12890">MTPDRDPARLESSAPIFAALGDATRLKLVARLCQSGPQSIARLTRGTPLTRQGITKHLRVLADAGLVRGRRLGRESRWELEPQQLIVAHRYLDLISKRWDAALRRLQELVEEGSA</sequence>
<gene>
    <name evidence="2" type="ORF">E6K74_05465</name>
    <name evidence="3" type="ORF">E6K77_08620</name>
</gene>
<evidence type="ECO:0000313" key="2">
    <source>
        <dbReference type="EMBL" id="TMQ54626.1"/>
    </source>
</evidence>
<protein>
    <submittedName>
        <fullName evidence="2">Helix-turn-helix transcriptional regulator</fullName>
    </submittedName>
</protein>
<evidence type="ECO:0000313" key="4">
    <source>
        <dbReference type="Proteomes" id="UP000317366"/>
    </source>
</evidence>
<dbReference type="CDD" id="cd00090">
    <property type="entry name" value="HTH_ARSR"/>
    <property type="match status" value="1"/>
</dbReference>
<evidence type="ECO:0000259" key="1">
    <source>
        <dbReference type="PROSITE" id="PS50987"/>
    </source>
</evidence>
<dbReference type="SUPFAM" id="SSF46785">
    <property type="entry name" value="Winged helix' DNA-binding domain"/>
    <property type="match status" value="1"/>
</dbReference>
<evidence type="ECO:0000313" key="5">
    <source>
        <dbReference type="Proteomes" id="UP000319829"/>
    </source>
</evidence>
<dbReference type="GO" id="GO:0003700">
    <property type="term" value="F:DNA-binding transcription factor activity"/>
    <property type="evidence" value="ECO:0007669"/>
    <property type="project" value="InterPro"/>
</dbReference>
<dbReference type="Gene3D" id="1.10.10.10">
    <property type="entry name" value="Winged helix-like DNA-binding domain superfamily/Winged helix DNA-binding domain"/>
    <property type="match status" value="1"/>
</dbReference>
<dbReference type="InterPro" id="IPR011991">
    <property type="entry name" value="ArsR-like_HTH"/>
</dbReference>
<name>A0A538STC1_UNCEI</name>
<dbReference type="NCBIfam" id="NF033788">
    <property type="entry name" value="HTH_metalloreg"/>
    <property type="match status" value="1"/>
</dbReference>
<evidence type="ECO:0000313" key="3">
    <source>
        <dbReference type="EMBL" id="TMQ61982.1"/>
    </source>
</evidence>
<dbReference type="PANTHER" id="PTHR38600:SF1">
    <property type="entry name" value="TRANSCRIPTIONAL REGULATORY PROTEIN"/>
    <property type="match status" value="1"/>
</dbReference>